<protein>
    <submittedName>
        <fullName evidence="2">Uncharacterized protein</fullName>
    </submittedName>
</protein>
<organism evidence="2">
    <name type="scientific">marine sediment metagenome</name>
    <dbReference type="NCBI Taxonomy" id="412755"/>
    <lineage>
        <taxon>unclassified sequences</taxon>
        <taxon>metagenomes</taxon>
        <taxon>ecological metagenomes</taxon>
    </lineage>
</organism>
<evidence type="ECO:0000256" key="1">
    <source>
        <dbReference type="SAM" id="MobiDB-lite"/>
    </source>
</evidence>
<dbReference type="AlphaFoldDB" id="A0A0F9D160"/>
<reference evidence="2" key="1">
    <citation type="journal article" date="2015" name="Nature">
        <title>Complex archaea that bridge the gap between prokaryotes and eukaryotes.</title>
        <authorList>
            <person name="Spang A."/>
            <person name="Saw J.H."/>
            <person name="Jorgensen S.L."/>
            <person name="Zaremba-Niedzwiedzka K."/>
            <person name="Martijn J."/>
            <person name="Lind A.E."/>
            <person name="van Eijk R."/>
            <person name="Schleper C."/>
            <person name="Guy L."/>
            <person name="Ettema T.J."/>
        </authorList>
    </citation>
    <scope>NUCLEOTIDE SEQUENCE</scope>
</reference>
<feature type="region of interest" description="Disordered" evidence="1">
    <location>
        <begin position="30"/>
        <end position="57"/>
    </location>
</feature>
<evidence type="ECO:0000313" key="2">
    <source>
        <dbReference type="EMBL" id="KKL11541.1"/>
    </source>
</evidence>
<gene>
    <name evidence="2" type="ORF">LCGC14_2544770</name>
</gene>
<sequence>RTLPAEGGRRHWLTCEFSRIKSWSDHSGLHRSLYDTPPPRQPQQSEPSSVDSTASVISRGPTIHPVRIASSTTCFASSNFCRATNRFPRPISSFLICSMLESRSSGDCFNISATSSSRSA</sequence>
<dbReference type="EMBL" id="LAZR01041610">
    <property type="protein sequence ID" value="KKL11541.1"/>
    <property type="molecule type" value="Genomic_DNA"/>
</dbReference>
<comment type="caution">
    <text evidence="2">The sequence shown here is derived from an EMBL/GenBank/DDBJ whole genome shotgun (WGS) entry which is preliminary data.</text>
</comment>
<name>A0A0F9D160_9ZZZZ</name>
<proteinExistence type="predicted"/>
<feature type="non-terminal residue" evidence="2">
    <location>
        <position position="1"/>
    </location>
</feature>
<accession>A0A0F9D160</accession>